<dbReference type="GO" id="GO:0016746">
    <property type="term" value="F:acyltransferase activity"/>
    <property type="evidence" value="ECO:0007669"/>
    <property type="project" value="UniProtKB-KW"/>
</dbReference>
<evidence type="ECO:0000313" key="11">
    <source>
        <dbReference type="EMBL" id="EGC31195.1"/>
    </source>
</evidence>
<evidence type="ECO:0000256" key="2">
    <source>
        <dbReference type="ARBA" id="ARBA00008655"/>
    </source>
</evidence>
<comment type="similarity">
    <text evidence="2">Belongs to the 1-acyl-sn-glycerol-3-phosphate acyltransferase family.</text>
</comment>
<keyword evidence="4 9" id="KW-0812">Transmembrane</keyword>
<reference evidence="12" key="1">
    <citation type="journal article" date="2011" name="Genome Biol.">
        <title>Comparative genomics of the social amoebae Dictyostelium discoideum and Dictyostelium purpureum.</title>
        <authorList>
            <consortium name="US DOE Joint Genome Institute (JGI-PGF)"/>
            <person name="Sucgang R."/>
            <person name="Kuo A."/>
            <person name="Tian X."/>
            <person name="Salerno W."/>
            <person name="Parikh A."/>
            <person name="Feasley C.L."/>
            <person name="Dalin E."/>
            <person name="Tu H."/>
            <person name="Huang E."/>
            <person name="Barry K."/>
            <person name="Lindquist E."/>
            <person name="Shapiro H."/>
            <person name="Bruce D."/>
            <person name="Schmutz J."/>
            <person name="Salamov A."/>
            <person name="Fey P."/>
            <person name="Gaudet P."/>
            <person name="Anjard C."/>
            <person name="Babu M.M."/>
            <person name="Basu S."/>
            <person name="Bushmanova Y."/>
            <person name="van der Wel H."/>
            <person name="Katoh-Kurasawa M."/>
            <person name="Dinh C."/>
            <person name="Coutinho P.M."/>
            <person name="Saito T."/>
            <person name="Elias M."/>
            <person name="Schaap P."/>
            <person name="Kay R.R."/>
            <person name="Henrissat B."/>
            <person name="Eichinger L."/>
            <person name="Rivero F."/>
            <person name="Putnam N.H."/>
            <person name="West C.M."/>
            <person name="Loomis W.F."/>
            <person name="Chisholm R.L."/>
            <person name="Shaulsky G."/>
            <person name="Strassmann J.E."/>
            <person name="Queller D.C."/>
            <person name="Kuspa A."/>
            <person name="Grigoriev I.V."/>
        </authorList>
    </citation>
    <scope>NUCLEOTIDE SEQUENCE [LARGE SCALE GENOMIC DNA]</scope>
    <source>
        <strain evidence="12">QSDP1</strain>
    </source>
</reference>
<protein>
    <recommendedName>
        <fullName evidence="10">Phospholipid/glycerol acyltransferase domain-containing protein</fullName>
    </recommendedName>
</protein>
<evidence type="ECO:0000256" key="7">
    <source>
        <dbReference type="ARBA" id="ARBA00023136"/>
    </source>
</evidence>
<keyword evidence="7 9" id="KW-0472">Membrane</keyword>
<proteinExistence type="inferred from homology"/>
<keyword evidence="6" id="KW-0443">Lipid metabolism</keyword>
<evidence type="ECO:0000256" key="8">
    <source>
        <dbReference type="ARBA" id="ARBA00023315"/>
    </source>
</evidence>
<dbReference type="GO" id="GO:0006629">
    <property type="term" value="P:lipid metabolic process"/>
    <property type="evidence" value="ECO:0007669"/>
    <property type="project" value="UniProtKB-KW"/>
</dbReference>
<dbReference type="Proteomes" id="UP000001064">
    <property type="component" value="Unassembled WGS sequence"/>
</dbReference>
<dbReference type="PANTHER" id="PTHR23063:SF60">
    <property type="entry name" value="LYSOPHOSPHATIDIC ACID:OLEOYL-COA ACYLTRANSFERASE 1"/>
    <property type="match status" value="1"/>
</dbReference>
<keyword evidence="12" id="KW-1185">Reference proteome</keyword>
<dbReference type="RefSeq" id="XP_003292284.1">
    <property type="nucleotide sequence ID" value="XM_003292236.1"/>
</dbReference>
<evidence type="ECO:0000313" key="12">
    <source>
        <dbReference type="Proteomes" id="UP000001064"/>
    </source>
</evidence>
<name>F0ZXY9_DICPU</name>
<dbReference type="SUPFAM" id="SSF69593">
    <property type="entry name" value="Glycerol-3-phosphate (1)-acyltransferase"/>
    <property type="match status" value="1"/>
</dbReference>
<evidence type="ECO:0000256" key="1">
    <source>
        <dbReference type="ARBA" id="ARBA00004370"/>
    </source>
</evidence>
<feature type="domain" description="Phospholipid/glycerol acyltransferase" evidence="10">
    <location>
        <begin position="120"/>
        <end position="216"/>
    </location>
</feature>
<evidence type="ECO:0000256" key="3">
    <source>
        <dbReference type="ARBA" id="ARBA00022679"/>
    </source>
</evidence>
<evidence type="ECO:0000256" key="9">
    <source>
        <dbReference type="SAM" id="Phobius"/>
    </source>
</evidence>
<dbReference type="OrthoDB" id="272512at2759"/>
<keyword evidence="3" id="KW-0808">Transferase</keyword>
<dbReference type="PANTHER" id="PTHR23063">
    <property type="entry name" value="PHOSPHOLIPID ACYLTRANSFERASE"/>
    <property type="match status" value="1"/>
</dbReference>
<dbReference type="VEuPathDB" id="AmoebaDB:DICPUDRAFT_156986"/>
<dbReference type="OMA" id="LWKNEIF"/>
<organism evidence="11 12">
    <name type="scientific">Dictyostelium purpureum</name>
    <name type="common">Slime mold</name>
    <dbReference type="NCBI Taxonomy" id="5786"/>
    <lineage>
        <taxon>Eukaryota</taxon>
        <taxon>Amoebozoa</taxon>
        <taxon>Evosea</taxon>
        <taxon>Eumycetozoa</taxon>
        <taxon>Dictyostelia</taxon>
        <taxon>Dictyosteliales</taxon>
        <taxon>Dictyosteliaceae</taxon>
        <taxon>Dictyostelium</taxon>
    </lineage>
</organism>
<dbReference type="EMBL" id="GL871270">
    <property type="protein sequence ID" value="EGC31195.1"/>
    <property type="molecule type" value="Genomic_DNA"/>
</dbReference>
<dbReference type="GeneID" id="10506032"/>
<dbReference type="Pfam" id="PF01553">
    <property type="entry name" value="Acyltransferase"/>
    <property type="match status" value="1"/>
</dbReference>
<evidence type="ECO:0000256" key="4">
    <source>
        <dbReference type="ARBA" id="ARBA00022692"/>
    </source>
</evidence>
<evidence type="ECO:0000256" key="5">
    <source>
        <dbReference type="ARBA" id="ARBA00022989"/>
    </source>
</evidence>
<dbReference type="GO" id="GO:0016020">
    <property type="term" value="C:membrane"/>
    <property type="evidence" value="ECO:0007669"/>
    <property type="project" value="UniProtKB-SubCell"/>
</dbReference>
<keyword evidence="5 9" id="KW-1133">Transmembrane helix</keyword>
<sequence>MEKFSNWRDGPTGIHPLLPPKSKPVGPIGLFFKFLIGPIVGVVRFFIVIILTILLVLFNKLFKALPLGFFSRVLIRCFDKFLGRLILLFMGFFTLDEGTDTLSRSKEPKGSIGQYKTSDVIICNHSSYIDIIYLQYKFSPLFAVPPNDSKELVAGKLIPLTLAGALRNAISSPIQLTKNSVPTDELIQRVSNSWIEGPLLIFPEGTTSNGQGLLEISPVISSDKTIKNIDMFHVVGISYHFSIYSPCYPSVGSLFLHLFKVCSQISNGIQISYLSRTCLAPLPKENNLKTYLNAGGIDTETVEWFDTNFKSLTTTLNTRRTKITANDKLSFISKWYGYKTDYSKKSN</sequence>
<dbReference type="InterPro" id="IPR002123">
    <property type="entry name" value="Plipid/glycerol_acylTrfase"/>
</dbReference>
<accession>F0ZXY9</accession>
<feature type="transmembrane region" description="Helical" evidence="9">
    <location>
        <begin position="30"/>
        <end position="57"/>
    </location>
</feature>
<evidence type="ECO:0000259" key="10">
    <source>
        <dbReference type="Pfam" id="PF01553"/>
    </source>
</evidence>
<dbReference type="FunCoup" id="F0ZXY9">
    <property type="interactions" value="11"/>
</dbReference>
<dbReference type="AlphaFoldDB" id="F0ZXY9"/>
<dbReference type="STRING" id="5786.F0ZXY9"/>
<dbReference type="KEGG" id="dpp:DICPUDRAFT_156986"/>
<comment type="subcellular location">
    <subcellularLocation>
        <location evidence="1">Membrane</location>
    </subcellularLocation>
</comment>
<dbReference type="eggNOG" id="KOG2898">
    <property type="taxonomic scope" value="Eukaryota"/>
</dbReference>
<dbReference type="InParanoid" id="F0ZXY9"/>
<gene>
    <name evidence="11" type="ORF">DICPUDRAFT_156986</name>
</gene>
<keyword evidence="8" id="KW-0012">Acyltransferase</keyword>
<evidence type="ECO:0000256" key="6">
    <source>
        <dbReference type="ARBA" id="ARBA00023098"/>
    </source>
</evidence>